<dbReference type="RefSeq" id="WP_095613840.1">
    <property type="nucleotide sequence ID" value="NZ_MVOG01000033.1"/>
</dbReference>
<keyword evidence="1" id="KW-0472">Membrane</keyword>
<evidence type="ECO:0000256" key="1">
    <source>
        <dbReference type="SAM" id="Phobius"/>
    </source>
</evidence>
<gene>
    <name evidence="2" type="ORF">B1400_1518</name>
</gene>
<dbReference type="SUPFAM" id="SSF55874">
    <property type="entry name" value="ATPase domain of HSP90 chaperone/DNA topoisomerase II/histidine kinase"/>
    <property type="match status" value="1"/>
</dbReference>
<feature type="transmembrane region" description="Helical" evidence="1">
    <location>
        <begin position="52"/>
        <end position="72"/>
    </location>
</feature>
<accession>A0A2A2EG09</accession>
<proteinExistence type="predicted"/>
<feature type="transmembrane region" description="Helical" evidence="1">
    <location>
        <begin position="12"/>
        <end position="40"/>
    </location>
</feature>
<evidence type="ECO:0000313" key="3">
    <source>
        <dbReference type="Proteomes" id="UP000217986"/>
    </source>
</evidence>
<name>A0A2A2EG09_9BIFI</name>
<keyword evidence="3" id="KW-1185">Reference proteome</keyword>
<protein>
    <submittedName>
        <fullName evidence="2">ATPase</fullName>
    </submittedName>
</protein>
<keyword evidence="1" id="KW-0812">Transmembrane</keyword>
<evidence type="ECO:0000313" key="2">
    <source>
        <dbReference type="EMBL" id="PAU67835.1"/>
    </source>
</evidence>
<keyword evidence="1" id="KW-1133">Transmembrane helix</keyword>
<organism evidence="2 3">
    <name type="scientific">Bifidobacterium italicum</name>
    <dbReference type="NCBI Taxonomy" id="1960968"/>
    <lineage>
        <taxon>Bacteria</taxon>
        <taxon>Bacillati</taxon>
        <taxon>Actinomycetota</taxon>
        <taxon>Actinomycetes</taxon>
        <taxon>Bifidobacteriales</taxon>
        <taxon>Bifidobacteriaceae</taxon>
        <taxon>Bifidobacterium</taxon>
    </lineage>
</organism>
<reference evidence="2 3" key="1">
    <citation type="journal article" date="2017" name="ISME J.">
        <title>Unveiling bifidobacterial biogeography across the mammalian branch of the tree of life.</title>
        <authorList>
            <person name="Milani C."/>
            <person name="Mangifesta M."/>
            <person name="Mancabelli L."/>
            <person name="Lugli G.A."/>
            <person name="James K."/>
            <person name="Duranti S."/>
            <person name="Turroni F."/>
            <person name="Ferrario C."/>
            <person name="Ossiprandi M.C."/>
            <person name="van Sinderen D."/>
            <person name="Ventura M."/>
        </authorList>
    </citation>
    <scope>NUCLEOTIDE SEQUENCE [LARGE SCALE GENOMIC DNA]</scope>
    <source>
        <strain evidence="2 3">70</strain>
    </source>
</reference>
<dbReference type="Gene3D" id="3.30.565.10">
    <property type="entry name" value="Histidine kinase-like ATPase, C-terminal domain"/>
    <property type="match status" value="1"/>
</dbReference>
<dbReference type="EMBL" id="MVOG01000033">
    <property type="protein sequence ID" value="PAU67835.1"/>
    <property type="molecule type" value="Genomic_DNA"/>
</dbReference>
<dbReference type="OrthoDB" id="9792686at2"/>
<feature type="transmembrane region" description="Helical" evidence="1">
    <location>
        <begin position="78"/>
        <end position="99"/>
    </location>
</feature>
<dbReference type="Proteomes" id="UP000217986">
    <property type="component" value="Unassembled WGS sequence"/>
</dbReference>
<dbReference type="AlphaFoldDB" id="A0A2A2EG09"/>
<sequence length="351" mass="38867">MTFTTWAQSSGGILQAHVVNCIVIALALTPLIVVALIALPRMLQDVQSIRRILHALFPLTQAAFISVQLYYALTTGDWAYAAVLICCSLACALIDMTLVKHLIASEQRDQQNDRLHLLDLQTEAQRQRMRELDKDTEGMRDDYRRFLRKLDDLEQMLQHGSAASQMEHSVQDAADALCAHTTRFCDNLAVDALLSMKMQEAQRNGIDLHCDAQVGKVTPLSDVELCAVFANLCDNALHACQGIHADEAGGATDGNGMDGDACSAAVERPWIRVRARIDMSHCMVSVTNPCATSPPRRFHHGGRFDSRGRFRRLTIPEHGWGLQILESIAAHHGGTFSSARVHDRWLALFSC</sequence>
<comment type="caution">
    <text evidence="2">The sequence shown here is derived from an EMBL/GenBank/DDBJ whole genome shotgun (WGS) entry which is preliminary data.</text>
</comment>
<dbReference type="InterPro" id="IPR036890">
    <property type="entry name" value="HATPase_C_sf"/>
</dbReference>